<gene>
    <name evidence="2" type="ORF">OCTVUL_1B007016</name>
</gene>
<feature type="region of interest" description="Disordered" evidence="1">
    <location>
        <begin position="36"/>
        <end position="72"/>
    </location>
</feature>
<name>A0AA36B3I0_OCTVU</name>
<feature type="compositionally biased region" description="Basic and acidic residues" evidence="1">
    <location>
        <begin position="46"/>
        <end position="63"/>
    </location>
</feature>
<feature type="compositionally biased region" description="Acidic residues" evidence="1">
    <location>
        <begin position="291"/>
        <end position="300"/>
    </location>
</feature>
<evidence type="ECO:0000313" key="2">
    <source>
        <dbReference type="EMBL" id="CAI9726939.1"/>
    </source>
</evidence>
<sequence length="371" mass="42100">MPKSSSSSSGDESSIEREAKKIESLIFDNFSDVSESEFPALPRDTNTNRKTEKRTIQNEEKKSFASAAGGGTRQLSTDIKELLNYKDMITEQDGIVKVEIPEEELTEEKKKIIIFKTFCLKALNIDKICDQKIEKCLKPIWQDITYLARGKKFGTIVVSFKNAETAQKHAIKSLESEDTMLIPIYIGMRTSKERIPRIPPGVNPMCLMAAVLVNREDNINLLPATVTENTYWTGQTLNLTLQADLKILERLPEIVEVGEEVLNILVEGRKPRCFQCGHLSHIKKYCKEGVEESDGEEEERERETEEKSKQQKVNGRLEPAKAEQAETKKKKKNGQERQTEESGGGDEQRNSCTIQQKRRFNAGNKNQKISN</sequence>
<feature type="compositionally biased region" description="Basic and acidic residues" evidence="1">
    <location>
        <begin position="318"/>
        <end position="340"/>
    </location>
</feature>
<proteinExistence type="predicted"/>
<feature type="region of interest" description="Disordered" evidence="1">
    <location>
        <begin position="289"/>
        <end position="371"/>
    </location>
</feature>
<dbReference type="Proteomes" id="UP001162480">
    <property type="component" value="Chromosome 8"/>
</dbReference>
<reference evidence="2" key="1">
    <citation type="submission" date="2023-08" db="EMBL/GenBank/DDBJ databases">
        <authorList>
            <person name="Alioto T."/>
            <person name="Alioto T."/>
            <person name="Gomez Garrido J."/>
        </authorList>
    </citation>
    <scope>NUCLEOTIDE SEQUENCE</scope>
</reference>
<dbReference type="EMBL" id="OX597821">
    <property type="protein sequence ID" value="CAI9726939.1"/>
    <property type="molecule type" value="Genomic_DNA"/>
</dbReference>
<evidence type="ECO:0000256" key="1">
    <source>
        <dbReference type="SAM" id="MobiDB-lite"/>
    </source>
</evidence>
<dbReference type="AlphaFoldDB" id="A0AA36B3I0"/>
<accession>A0AA36B3I0</accession>
<protein>
    <submittedName>
        <fullName evidence="2">EPM2A-interacting 1-like</fullName>
    </submittedName>
</protein>
<evidence type="ECO:0000313" key="3">
    <source>
        <dbReference type="Proteomes" id="UP001162480"/>
    </source>
</evidence>
<organism evidence="2 3">
    <name type="scientific">Octopus vulgaris</name>
    <name type="common">Common octopus</name>
    <dbReference type="NCBI Taxonomy" id="6645"/>
    <lineage>
        <taxon>Eukaryota</taxon>
        <taxon>Metazoa</taxon>
        <taxon>Spiralia</taxon>
        <taxon>Lophotrochozoa</taxon>
        <taxon>Mollusca</taxon>
        <taxon>Cephalopoda</taxon>
        <taxon>Coleoidea</taxon>
        <taxon>Octopodiformes</taxon>
        <taxon>Octopoda</taxon>
        <taxon>Incirrata</taxon>
        <taxon>Octopodidae</taxon>
        <taxon>Octopus</taxon>
    </lineage>
</organism>
<keyword evidence="3" id="KW-1185">Reference proteome</keyword>